<protein>
    <submittedName>
        <fullName evidence="4">Oligoendopeptidase F</fullName>
    </submittedName>
</protein>
<dbReference type="PANTHER" id="PTHR11804">
    <property type="entry name" value="PROTEASE M3 THIMET OLIGOPEPTIDASE-RELATED"/>
    <property type="match status" value="1"/>
</dbReference>
<dbReference type="SUPFAM" id="SSF55486">
    <property type="entry name" value="Metalloproteases ('zincins'), catalytic domain"/>
    <property type="match status" value="1"/>
</dbReference>
<dbReference type="Proteomes" id="UP000287394">
    <property type="component" value="Chromosome"/>
</dbReference>
<feature type="domain" description="Oligopeptidase F N-terminal" evidence="3">
    <location>
        <begin position="116"/>
        <end position="181"/>
    </location>
</feature>
<dbReference type="Gene3D" id="1.20.140.70">
    <property type="entry name" value="Oligopeptidase f, N-terminal domain"/>
    <property type="match status" value="1"/>
</dbReference>
<feature type="domain" description="Peptidase M3A/M3B catalytic" evidence="2">
    <location>
        <begin position="201"/>
        <end position="576"/>
    </location>
</feature>
<dbReference type="InterPro" id="IPR013647">
    <property type="entry name" value="OligopepF_N_dom"/>
</dbReference>
<dbReference type="CDD" id="cd09610">
    <property type="entry name" value="M3B_PepF"/>
    <property type="match status" value="1"/>
</dbReference>
<dbReference type="PANTHER" id="PTHR11804:SF5">
    <property type="entry name" value="OLIGOENDOPEPTIDASE F"/>
    <property type="match status" value="1"/>
</dbReference>
<comment type="similarity">
    <text evidence="1">Belongs to the peptidase M3 family.</text>
</comment>
<dbReference type="InterPro" id="IPR042088">
    <property type="entry name" value="OligoPept_F_C"/>
</dbReference>
<dbReference type="EMBL" id="AP025739">
    <property type="protein sequence ID" value="BDI32165.1"/>
    <property type="molecule type" value="Genomic_DNA"/>
</dbReference>
<keyword evidence="1" id="KW-0645">Protease</keyword>
<evidence type="ECO:0000259" key="3">
    <source>
        <dbReference type="Pfam" id="PF08439"/>
    </source>
</evidence>
<keyword evidence="1" id="KW-0862">Zinc</keyword>
<dbReference type="GO" id="GO:0046872">
    <property type="term" value="F:metal ion binding"/>
    <property type="evidence" value="ECO:0007669"/>
    <property type="project" value="UniProtKB-UniRule"/>
</dbReference>
<dbReference type="InterPro" id="IPR045090">
    <property type="entry name" value="Pept_M3A_M3B"/>
</dbReference>
<dbReference type="Pfam" id="PF01432">
    <property type="entry name" value="Peptidase_M3"/>
    <property type="match status" value="1"/>
</dbReference>
<dbReference type="Gene3D" id="1.10.1370.20">
    <property type="entry name" value="Oligoendopeptidase f, C-terminal domain"/>
    <property type="match status" value="1"/>
</dbReference>
<dbReference type="KEGG" id="ccot:CCAX7_42160"/>
<keyword evidence="1" id="KW-0479">Metal-binding</keyword>
<keyword evidence="5" id="KW-1185">Reference proteome</keyword>
<evidence type="ECO:0000256" key="1">
    <source>
        <dbReference type="RuleBase" id="RU003435"/>
    </source>
</evidence>
<organism evidence="4 5">
    <name type="scientific">Capsulimonas corticalis</name>
    <dbReference type="NCBI Taxonomy" id="2219043"/>
    <lineage>
        <taxon>Bacteria</taxon>
        <taxon>Bacillati</taxon>
        <taxon>Armatimonadota</taxon>
        <taxon>Armatimonadia</taxon>
        <taxon>Capsulimonadales</taxon>
        <taxon>Capsulimonadaceae</taxon>
        <taxon>Capsulimonas</taxon>
    </lineage>
</organism>
<dbReference type="GO" id="GO:0006508">
    <property type="term" value="P:proteolysis"/>
    <property type="evidence" value="ECO:0007669"/>
    <property type="project" value="UniProtKB-KW"/>
</dbReference>
<comment type="cofactor">
    <cofactor evidence="1">
        <name>Zn(2+)</name>
        <dbReference type="ChEBI" id="CHEBI:29105"/>
    </cofactor>
    <text evidence="1">Binds 1 zinc ion.</text>
</comment>
<dbReference type="GO" id="GO:0004222">
    <property type="term" value="F:metalloendopeptidase activity"/>
    <property type="evidence" value="ECO:0007669"/>
    <property type="project" value="InterPro"/>
</dbReference>
<keyword evidence="1" id="KW-0378">Hydrolase</keyword>
<dbReference type="RefSeq" id="WP_165864291.1">
    <property type="nucleotide sequence ID" value="NZ_AP025739.1"/>
</dbReference>
<dbReference type="GO" id="GO:0006518">
    <property type="term" value="P:peptide metabolic process"/>
    <property type="evidence" value="ECO:0007669"/>
    <property type="project" value="TreeGrafter"/>
</dbReference>
<accession>A0A402CXY0</accession>
<gene>
    <name evidence="4" type="primary">pepF</name>
    <name evidence="4" type="ORF">CCAX7_42160</name>
</gene>
<name>A0A402CXY0_9BACT</name>
<dbReference type="AlphaFoldDB" id="A0A402CXY0"/>
<evidence type="ECO:0000313" key="4">
    <source>
        <dbReference type="EMBL" id="BDI32165.1"/>
    </source>
</evidence>
<dbReference type="InterPro" id="IPR011977">
    <property type="entry name" value="Pept_M3B_clade3"/>
</dbReference>
<dbReference type="NCBIfam" id="TIGR02290">
    <property type="entry name" value="M3_fam_3"/>
    <property type="match status" value="1"/>
</dbReference>
<evidence type="ECO:0000259" key="2">
    <source>
        <dbReference type="Pfam" id="PF01432"/>
    </source>
</evidence>
<evidence type="ECO:0000313" key="5">
    <source>
        <dbReference type="Proteomes" id="UP000287394"/>
    </source>
</evidence>
<sequence>MTDLETTTDVRWDLSDLYDSIDDPRIEAVFTALQTRSEAFQAKYKGKIDSADLTAATLGEALREYEAIDVEATKPAAYASLLFSTDTSNAAYGAFMQKMREKGTALSLPTMFFSLELAAAPDDVVTPLLSTPEVSPYKHFVLDTRLHREHMLSETEERLLEETANTGARAWDRLFDEITANAVFKLDGEEMTQPQVLSKLYVADRETRRKAAAAFTEGLQANSRSTGFIFNTLMQDKNVRDRLRKYTYPEQSRHLANELSKETVDLVVDTVYRNYPVVARYYHVKREILGLDTLTHYDRYAPLFQADETLSFEEAHRLILDAFGEFSPIMRERAAEFFDKNWIDAAPAKGKQGGAYCSSVTPDLHPYVFMNYLGKMKDVMTLAHELGHGVHGSLARAQTLLNFYGTLPLAELASTFGEMLVFDKVVAQASIKDKLALYAEKIEGTFATIPRQTAMYRFEKAIHNHRRTQGELTLEDFGNYWHTEIQAMFGDSITMGDEHRLWWSYIGHFTGSPFYVYAYSFGELLALALYRKSQTEGAAFAAKYLDMLSAGGSLTPQDLVAKVGVNLDDPDFWQGGFEVLGGMVARFEELWAEYQAA</sequence>
<dbReference type="Pfam" id="PF08439">
    <property type="entry name" value="Peptidase_M3_N"/>
    <property type="match status" value="1"/>
</dbReference>
<keyword evidence="1" id="KW-0482">Metalloprotease</keyword>
<proteinExistence type="inferred from homology"/>
<dbReference type="InterPro" id="IPR001567">
    <property type="entry name" value="Pept_M3A_M3B_dom"/>
</dbReference>
<reference evidence="4 5" key="1">
    <citation type="journal article" date="2019" name="Int. J. Syst. Evol. Microbiol.">
        <title>Capsulimonas corticalis gen. nov., sp. nov., an aerobic capsulated bacterium, of a novel bacterial order, Capsulimonadales ord. nov., of the class Armatimonadia of the phylum Armatimonadetes.</title>
        <authorList>
            <person name="Li J."/>
            <person name="Kudo C."/>
            <person name="Tonouchi A."/>
        </authorList>
    </citation>
    <scope>NUCLEOTIDE SEQUENCE [LARGE SCALE GENOMIC DNA]</scope>
    <source>
        <strain evidence="4 5">AX-7</strain>
    </source>
</reference>